<evidence type="ECO:0000313" key="4">
    <source>
        <dbReference type="Proteomes" id="UP000199055"/>
    </source>
</evidence>
<evidence type="ECO:0000313" key="3">
    <source>
        <dbReference type="EMBL" id="SEP86583.1"/>
    </source>
</evidence>
<gene>
    <name evidence="3" type="ORF">SAMN05216481_102309</name>
</gene>
<reference evidence="3 4" key="1">
    <citation type="submission" date="2016-10" db="EMBL/GenBank/DDBJ databases">
        <authorList>
            <person name="de Groot N.N."/>
        </authorList>
    </citation>
    <scope>NUCLEOTIDE SEQUENCE [LARGE SCALE GENOMIC DNA]</scope>
    <source>
        <strain evidence="3 4">CGMCC 4.3519</strain>
    </source>
</reference>
<keyword evidence="2" id="KW-0812">Transmembrane</keyword>
<sequence length="503" mass="54171">MEITDLTPAELRVWRAFPLNEGVDLRESADDDPADGASWGPGRTVRAEVLRALLLDGPTTGGRVPGLKLTGARVTGRLDLMYGTVDPAMRLRSCHFEKPPNLYGAQVRALVLSDSVLPGLTAGTLRVGIVLRMTGCRVTGPVRLAGAQLSGALFLDGAVLGVPGARSGRPPGPEREDSGERPEPALQLNHATVGTDVWAVGLTAHGRVRMDGATVGGLVNLDDAELHDPDGLALEAETLSVGTDLRAARLRARGMVNLSGATIPRRLVLSSARLSTPAGQALRASVSTIGELWLRGTAPVQGAVNLRGAQLDLLEAAPEVWPERVRIDGLTYRRLSPHLPAERRLPLLEREETGHLPYAYEQLATAYRAAGDEVGARTVQLAKLRRHRRTLPPYARLWGYVQDVTVGYGFRPMRAAGWLLVLLLTGTLAFARERPRPLKADEAPDFNPVFYTLDLLLPIIGFGQEAAFAPRGVHQWLAYLLIVTGWILATTTAAGVTRALSRQ</sequence>
<evidence type="ECO:0008006" key="5">
    <source>
        <dbReference type="Google" id="ProtNLM"/>
    </source>
</evidence>
<protein>
    <recommendedName>
        <fullName evidence="5">Membrane-associated oxidoreductase</fullName>
    </recommendedName>
</protein>
<keyword evidence="4" id="KW-1185">Reference proteome</keyword>
<dbReference type="AlphaFoldDB" id="A0A1H9BD56"/>
<feature type="compositionally biased region" description="Basic and acidic residues" evidence="1">
    <location>
        <begin position="172"/>
        <end position="183"/>
    </location>
</feature>
<dbReference type="EMBL" id="FOET01000002">
    <property type="protein sequence ID" value="SEP86583.1"/>
    <property type="molecule type" value="Genomic_DNA"/>
</dbReference>
<keyword evidence="2" id="KW-1133">Transmembrane helix</keyword>
<dbReference type="RefSeq" id="WP_093656317.1">
    <property type="nucleotide sequence ID" value="NZ_FOET01000002.1"/>
</dbReference>
<feature type="region of interest" description="Disordered" evidence="1">
    <location>
        <begin position="164"/>
        <end position="183"/>
    </location>
</feature>
<name>A0A1H9BD56_9ACTN</name>
<feature type="transmembrane region" description="Helical" evidence="2">
    <location>
        <begin position="476"/>
        <end position="500"/>
    </location>
</feature>
<organism evidence="3 4">
    <name type="scientific">Streptomyces radiopugnans</name>
    <dbReference type="NCBI Taxonomy" id="403935"/>
    <lineage>
        <taxon>Bacteria</taxon>
        <taxon>Bacillati</taxon>
        <taxon>Actinomycetota</taxon>
        <taxon>Actinomycetes</taxon>
        <taxon>Kitasatosporales</taxon>
        <taxon>Streptomycetaceae</taxon>
        <taxon>Streptomyces</taxon>
    </lineage>
</organism>
<evidence type="ECO:0000256" key="1">
    <source>
        <dbReference type="SAM" id="MobiDB-lite"/>
    </source>
</evidence>
<keyword evidence="2" id="KW-0472">Membrane</keyword>
<accession>A0A1H9BD56</accession>
<dbReference type="Proteomes" id="UP000199055">
    <property type="component" value="Unassembled WGS sequence"/>
</dbReference>
<evidence type="ECO:0000256" key="2">
    <source>
        <dbReference type="SAM" id="Phobius"/>
    </source>
</evidence>
<dbReference type="STRING" id="403935.SAMN05216481_102309"/>
<proteinExistence type="predicted"/>